<dbReference type="EMBL" id="MFJL01000029">
    <property type="protein sequence ID" value="OGG14036.1"/>
    <property type="molecule type" value="Genomic_DNA"/>
</dbReference>
<sequence length="138" mass="15047">MIEKTQSGSTERARPSVLTSLAREAGRKGAEIQFGLRRASQVLFDVGNMFNPFATNFFTISDKFNRYMRPTVTNAVKMSNLPEGIHVTPDEKDNSKIPFVVITANPSPQNAINAYANGASKYVVYDARAAKLAGSLSS</sequence>
<proteinExistence type="predicted"/>
<evidence type="ECO:0000313" key="2">
    <source>
        <dbReference type="Proteomes" id="UP000176923"/>
    </source>
</evidence>
<accession>A0A1F5ZNF6</accession>
<dbReference type="AlphaFoldDB" id="A0A1F5ZNF6"/>
<protein>
    <submittedName>
        <fullName evidence="1">Uncharacterized protein</fullName>
    </submittedName>
</protein>
<reference evidence="1 2" key="1">
    <citation type="journal article" date="2016" name="Nat. Commun.">
        <title>Thousands of microbial genomes shed light on interconnected biogeochemical processes in an aquifer system.</title>
        <authorList>
            <person name="Anantharaman K."/>
            <person name="Brown C.T."/>
            <person name="Hug L.A."/>
            <person name="Sharon I."/>
            <person name="Castelle C.J."/>
            <person name="Probst A.J."/>
            <person name="Thomas B.C."/>
            <person name="Singh A."/>
            <person name="Wilkins M.J."/>
            <person name="Karaoz U."/>
            <person name="Brodie E.L."/>
            <person name="Williams K.H."/>
            <person name="Hubbard S.S."/>
            <person name="Banfield J.F."/>
        </authorList>
    </citation>
    <scope>NUCLEOTIDE SEQUENCE [LARGE SCALE GENOMIC DNA]</scope>
</reference>
<evidence type="ECO:0000313" key="1">
    <source>
        <dbReference type="EMBL" id="OGG14036.1"/>
    </source>
</evidence>
<dbReference type="STRING" id="1798382.A3D77_00820"/>
<organism evidence="1 2">
    <name type="scientific">Candidatus Gottesmanbacteria bacterium RIFCSPHIGHO2_02_FULL_39_11</name>
    <dbReference type="NCBI Taxonomy" id="1798382"/>
    <lineage>
        <taxon>Bacteria</taxon>
        <taxon>Candidatus Gottesmaniibacteriota</taxon>
    </lineage>
</organism>
<comment type="caution">
    <text evidence="1">The sequence shown here is derived from an EMBL/GenBank/DDBJ whole genome shotgun (WGS) entry which is preliminary data.</text>
</comment>
<dbReference type="Proteomes" id="UP000176923">
    <property type="component" value="Unassembled WGS sequence"/>
</dbReference>
<gene>
    <name evidence="1" type="ORF">A3D77_00820</name>
</gene>
<name>A0A1F5ZNF6_9BACT</name>